<gene>
    <name evidence="2" type="ORF">AVDCRST_MAG42-946</name>
</gene>
<proteinExistence type="predicted"/>
<protein>
    <submittedName>
        <fullName evidence="2">Succinate dehydrogenase cytochrome b subunit</fullName>
    </submittedName>
</protein>
<feature type="transmembrane region" description="Helical" evidence="1">
    <location>
        <begin position="108"/>
        <end position="128"/>
    </location>
</feature>
<dbReference type="NCBIfam" id="TIGR02046">
    <property type="entry name" value="sdhC_b558_fam"/>
    <property type="match status" value="1"/>
</dbReference>
<organism evidence="2">
    <name type="scientific">uncultured Chthoniobacterales bacterium</name>
    <dbReference type="NCBI Taxonomy" id="1836801"/>
    <lineage>
        <taxon>Bacteria</taxon>
        <taxon>Pseudomonadati</taxon>
        <taxon>Verrucomicrobiota</taxon>
        <taxon>Spartobacteria</taxon>
        <taxon>Chthoniobacterales</taxon>
        <taxon>environmental samples</taxon>
    </lineage>
</organism>
<keyword evidence="1" id="KW-1133">Transmembrane helix</keyword>
<sequence length="231" mass="25914">MNHLSAFSKSSIGRKYIVGITGAILVGFIIGHLLGNLQIFLGQEYINSYAEKLRALGALLWVIRLFLLATVILHIWFTIRLAIDNRKARPVPYARKEHVKSTYASRSMWISGLVLLAFIIYHIAHFTVQVADPRFALLKLDPLNRHDVYSMMVYGFQNVFVSGFYVIAMYLLAMHLSHGASSFFQSLGLNDKKLTPKLATGARIFAWLIFAGYVSMPIAVLAGLIKPAQQL</sequence>
<dbReference type="EMBL" id="CADCTA010000048">
    <property type="protein sequence ID" value="CAA9227830.1"/>
    <property type="molecule type" value="Genomic_DNA"/>
</dbReference>
<accession>A0A6J4HME0</accession>
<feature type="transmembrane region" description="Helical" evidence="1">
    <location>
        <begin position="55"/>
        <end position="79"/>
    </location>
</feature>
<evidence type="ECO:0000256" key="1">
    <source>
        <dbReference type="SAM" id="Phobius"/>
    </source>
</evidence>
<feature type="transmembrane region" description="Helical" evidence="1">
    <location>
        <begin position="204"/>
        <end position="225"/>
    </location>
</feature>
<dbReference type="AlphaFoldDB" id="A0A6J4HME0"/>
<keyword evidence="1" id="KW-0472">Membrane</keyword>
<feature type="transmembrane region" description="Helical" evidence="1">
    <location>
        <begin position="16"/>
        <end position="35"/>
    </location>
</feature>
<dbReference type="InterPro" id="IPR011138">
    <property type="entry name" value="Cytochrome_b-558"/>
</dbReference>
<dbReference type="GO" id="GO:0016020">
    <property type="term" value="C:membrane"/>
    <property type="evidence" value="ECO:0007669"/>
    <property type="project" value="InterPro"/>
</dbReference>
<reference evidence="2" key="1">
    <citation type="submission" date="2020-02" db="EMBL/GenBank/DDBJ databases">
        <authorList>
            <person name="Meier V. D."/>
        </authorList>
    </citation>
    <scope>NUCLEOTIDE SEQUENCE</scope>
    <source>
        <strain evidence="2">AVDCRST_MAG42</strain>
    </source>
</reference>
<feature type="transmembrane region" description="Helical" evidence="1">
    <location>
        <begin position="148"/>
        <end position="173"/>
    </location>
</feature>
<keyword evidence="1" id="KW-0812">Transmembrane</keyword>
<dbReference type="InterPro" id="IPR034804">
    <property type="entry name" value="SQR/QFR_C/D"/>
</dbReference>
<name>A0A6J4HME0_9BACT</name>
<dbReference type="CDD" id="cd03498">
    <property type="entry name" value="SQR_TypeB_2_TM"/>
    <property type="match status" value="1"/>
</dbReference>
<evidence type="ECO:0000313" key="2">
    <source>
        <dbReference type="EMBL" id="CAA9227830.1"/>
    </source>
</evidence>
<dbReference type="SUPFAM" id="SSF81343">
    <property type="entry name" value="Fumarate reductase respiratory complex transmembrane subunits"/>
    <property type="match status" value="1"/>
</dbReference>
<dbReference type="Gene3D" id="1.20.1300.10">
    <property type="entry name" value="Fumarate reductase/succinate dehydrogenase, transmembrane subunit"/>
    <property type="match status" value="1"/>
</dbReference>